<dbReference type="EC" id="3.1.-.-" evidence="10"/>
<dbReference type="GO" id="GO:0016787">
    <property type="term" value="F:hydrolase activity"/>
    <property type="evidence" value="ECO:0007669"/>
    <property type="project" value="UniProtKB-KW"/>
</dbReference>
<organism evidence="11 12">
    <name type="scientific">Geobacter pickeringii</name>
    <dbReference type="NCBI Taxonomy" id="345632"/>
    <lineage>
        <taxon>Bacteria</taxon>
        <taxon>Pseudomonadati</taxon>
        <taxon>Thermodesulfobacteriota</taxon>
        <taxon>Desulfuromonadia</taxon>
        <taxon>Geobacterales</taxon>
        <taxon>Geobacteraceae</taxon>
        <taxon>Geobacter</taxon>
    </lineage>
</organism>
<dbReference type="EMBL" id="CP009788">
    <property type="protein sequence ID" value="AJE03787.1"/>
    <property type="molecule type" value="Genomic_DNA"/>
</dbReference>
<name>A0A0B5BB58_9BACT</name>
<keyword evidence="6 10" id="KW-0051">Antiviral defense</keyword>
<accession>A0A0B5BB58</accession>
<evidence type="ECO:0000256" key="8">
    <source>
        <dbReference type="ARBA" id="ARBA00023211"/>
    </source>
</evidence>
<dbReference type="KEGG" id="gpi:GPICK_10870"/>
<dbReference type="Gene3D" id="1.20.120.920">
    <property type="entry name" value="CRISPR-associated endonuclease Cas1, C-terminal domain"/>
    <property type="match status" value="1"/>
</dbReference>
<comment type="similarity">
    <text evidence="10">Belongs to the CRISPR-associated endonuclease Cas1 family.</text>
</comment>
<dbReference type="GO" id="GO:0043571">
    <property type="term" value="P:maintenance of CRISPR repeat elements"/>
    <property type="evidence" value="ECO:0007669"/>
    <property type="project" value="UniProtKB-UniRule"/>
</dbReference>
<dbReference type="CDD" id="cd09721">
    <property type="entry name" value="Cas1_I-C"/>
    <property type="match status" value="1"/>
</dbReference>
<dbReference type="STRING" id="345632.GPICK_10870"/>
<evidence type="ECO:0000256" key="2">
    <source>
        <dbReference type="ARBA" id="ARBA00022723"/>
    </source>
</evidence>
<dbReference type="Gene3D" id="3.100.10.20">
    <property type="entry name" value="CRISPR-associated endonuclease Cas1, N-terminal domain"/>
    <property type="match status" value="1"/>
</dbReference>
<dbReference type="NCBIfam" id="TIGR03640">
    <property type="entry name" value="cas1_DVULG"/>
    <property type="match status" value="1"/>
</dbReference>
<dbReference type="Pfam" id="PF01867">
    <property type="entry name" value="Cas_Cas1"/>
    <property type="match status" value="1"/>
</dbReference>
<evidence type="ECO:0000313" key="11">
    <source>
        <dbReference type="EMBL" id="AJE03787.1"/>
    </source>
</evidence>
<keyword evidence="12" id="KW-1185">Reference proteome</keyword>
<dbReference type="GO" id="GO:0003677">
    <property type="term" value="F:DNA binding"/>
    <property type="evidence" value="ECO:0007669"/>
    <property type="project" value="UniProtKB-KW"/>
</dbReference>
<evidence type="ECO:0000256" key="3">
    <source>
        <dbReference type="ARBA" id="ARBA00022759"/>
    </source>
</evidence>
<dbReference type="InterPro" id="IPR050646">
    <property type="entry name" value="Cas1"/>
</dbReference>
<dbReference type="InterPro" id="IPR019856">
    <property type="entry name" value="CRISPR-assoc_Cas1_DVULG"/>
</dbReference>
<dbReference type="GO" id="GO:0004520">
    <property type="term" value="F:DNA endonuclease activity"/>
    <property type="evidence" value="ECO:0007669"/>
    <property type="project" value="InterPro"/>
</dbReference>
<dbReference type="HOGENOM" id="CLU_052779_1_0_7"/>
<evidence type="ECO:0000256" key="9">
    <source>
        <dbReference type="ARBA" id="ARBA00038592"/>
    </source>
</evidence>
<dbReference type="Proteomes" id="UP000057609">
    <property type="component" value="Chromosome"/>
</dbReference>
<dbReference type="NCBIfam" id="TIGR00287">
    <property type="entry name" value="cas1"/>
    <property type="match status" value="1"/>
</dbReference>
<dbReference type="GO" id="GO:0051607">
    <property type="term" value="P:defense response to virus"/>
    <property type="evidence" value="ECO:0007669"/>
    <property type="project" value="UniProtKB-UniRule"/>
</dbReference>
<evidence type="ECO:0000256" key="7">
    <source>
        <dbReference type="ARBA" id="ARBA00023125"/>
    </source>
</evidence>
<dbReference type="InterPro" id="IPR002729">
    <property type="entry name" value="CRISPR-assoc_Cas1"/>
</dbReference>
<dbReference type="PANTHER" id="PTHR34353:SF2">
    <property type="entry name" value="CRISPR-ASSOCIATED ENDONUCLEASE CAS1 1"/>
    <property type="match status" value="1"/>
</dbReference>
<feature type="binding site" evidence="10">
    <location>
        <position position="250"/>
    </location>
    <ligand>
        <name>Mn(2+)</name>
        <dbReference type="ChEBI" id="CHEBI:29035"/>
    </ligand>
</feature>
<dbReference type="RefSeq" id="WP_039743128.1">
    <property type="nucleotide sequence ID" value="NZ_CP009788.1"/>
</dbReference>
<sequence>MKQILNTLYVMTQGAYVCLDHETVKVEVKGELQMQVPLHHLGAIVTMGNVMMSPFIMARCAEDGRAVVILDRNGKFKCRVVGKTSGNVLLRQTQYEALRDGERCASIARNMVAGKVKNARQILLRGARETDVTEEVAALRGAADTLADALFHLKDATDIDHVRGLEGEAANAYFHVFDRMVKEEDRPAFRMNGRNRRPPLDPMNALLSFLYTLLLNDCISAVEGVGLDSQMGFLHVLRPGRPSLGLDLMEEFRAVLADRLALTLINRKQITEKHFEVRPGGATFLDDAGRKEVIMAYQKRKQDEFHHPVLDQKVPFGLLPHVQARLLARHLRGDLEQYTPVLYS</sequence>
<reference evidence="11 12" key="1">
    <citation type="journal article" date="2015" name="Genome Announc.">
        <title>Complete Genome of Geobacter pickeringii G13T, a Metal-Reducing Isolate from Sedimentary Kaolin Deposits.</title>
        <authorList>
            <person name="Badalamenti J.P."/>
            <person name="Bond D.R."/>
        </authorList>
    </citation>
    <scope>NUCLEOTIDE SEQUENCE [LARGE SCALE GENOMIC DNA]</scope>
    <source>
        <strain evidence="11 12">G13</strain>
    </source>
</reference>
<dbReference type="AlphaFoldDB" id="A0A0B5BB58"/>
<dbReference type="InterPro" id="IPR042211">
    <property type="entry name" value="CRISPR-assoc_Cas1_N"/>
</dbReference>
<evidence type="ECO:0000313" key="12">
    <source>
        <dbReference type="Proteomes" id="UP000057609"/>
    </source>
</evidence>
<feature type="binding site" evidence="10">
    <location>
        <position position="166"/>
    </location>
    <ligand>
        <name>Mn(2+)</name>
        <dbReference type="ChEBI" id="CHEBI:29035"/>
    </ligand>
</feature>
<keyword evidence="4 10" id="KW-0378">Hydrolase</keyword>
<dbReference type="GO" id="GO:0046872">
    <property type="term" value="F:metal ion binding"/>
    <property type="evidence" value="ECO:0007669"/>
    <property type="project" value="UniProtKB-UniRule"/>
</dbReference>
<evidence type="ECO:0000256" key="5">
    <source>
        <dbReference type="ARBA" id="ARBA00022842"/>
    </source>
</evidence>
<dbReference type="OrthoDB" id="9803119at2"/>
<keyword evidence="1 10" id="KW-0540">Nuclease</keyword>
<comment type="cofactor">
    <cofactor evidence="10">
        <name>Mg(2+)</name>
        <dbReference type="ChEBI" id="CHEBI:18420"/>
    </cofactor>
    <cofactor evidence="10">
        <name>Mn(2+)</name>
        <dbReference type="ChEBI" id="CHEBI:29035"/>
    </cofactor>
</comment>
<comment type="subunit">
    <text evidence="9 10">Homodimer, forms a heterotetramer with a Cas2 homodimer.</text>
</comment>
<protein>
    <recommendedName>
        <fullName evidence="10">CRISPR-associated endonuclease Cas1</fullName>
        <ecNumber evidence="10">3.1.-.-</ecNumber>
    </recommendedName>
</protein>
<dbReference type="PANTHER" id="PTHR34353">
    <property type="entry name" value="CRISPR-ASSOCIATED ENDONUCLEASE CAS1 1"/>
    <property type="match status" value="1"/>
</dbReference>
<dbReference type="HAMAP" id="MF_01470">
    <property type="entry name" value="Cas1"/>
    <property type="match status" value="1"/>
</dbReference>
<keyword evidence="7 10" id="KW-0238">DNA-binding</keyword>
<keyword evidence="2 10" id="KW-0479">Metal-binding</keyword>
<dbReference type="InterPro" id="IPR042206">
    <property type="entry name" value="CRISPR-assoc_Cas1_C"/>
</dbReference>
<evidence type="ECO:0000256" key="1">
    <source>
        <dbReference type="ARBA" id="ARBA00022722"/>
    </source>
</evidence>
<keyword evidence="3 10" id="KW-0255">Endonuclease</keyword>
<comment type="function">
    <text evidence="10">CRISPR (clustered regularly interspaced short palindromic repeat), is an adaptive immune system that provides protection against mobile genetic elements (viruses, transposable elements and conjugative plasmids). CRISPR clusters contain spacers, sequences complementary to antecedent mobile elements, and target invading nucleic acids. CRISPR clusters are transcribed and processed into CRISPR RNA (crRNA). Acts as a dsDNA endonuclease. Involved in the integration of spacer DNA into the CRISPR cassette.</text>
</comment>
<gene>
    <name evidence="10" type="primary">cas1</name>
    <name evidence="11" type="ORF">GPICK_10870</name>
</gene>
<proteinExistence type="inferred from homology"/>
<feature type="binding site" evidence="10">
    <location>
        <position position="235"/>
    </location>
    <ligand>
        <name>Mn(2+)</name>
        <dbReference type="ChEBI" id="CHEBI:29035"/>
    </ligand>
</feature>
<evidence type="ECO:0000256" key="10">
    <source>
        <dbReference type="HAMAP-Rule" id="MF_01470"/>
    </source>
</evidence>
<keyword evidence="8 10" id="KW-0464">Manganese</keyword>
<keyword evidence="5 10" id="KW-0460">Magnesium</keyword>
<evidence type="ECO:0000256" key="6">
    <source>
        <dbReference type="ARBA" id="ARBA00023118"/>
    </source>
</evidence>
<evidence type="ECO:0000256" key="4">
    <source>
        <dbReference type="ARBA" id="ARBA00022801"/>
    </source>
</evidence>